<dbReference type="GO" id="GO:0008682">
    <property type="term" value="F:3-demethoxyubiquinol 3-hydroxylase activity"/>
    <property type="evidence" value="ECO:0007669"/>
    <property type="project" value="TreeGrafter"/>
</dbReference>
<dbReference type="InterPro" id="IPR051205">
    <property type="entry name" value="UbiH/COQ6_monooxygenase"/>
</dbReference>
<dbReference type="PROSITE" id="PS01304">
    <property type="entry name" value="UBIH"/>
    <property type="match status" value="1"/>
</dbReference>
<dbReference type="Pfam" id="PF01494">
    <property type="entry name" value="FAD_binding_3"/>
    <property type="match status" value="1"/>
</dbReference>
<organism evidence="9 10">
    <name type="scientific">Methylobacillus rhizosphaerae</name>
    <dbReference type="NCBI Taxonomy" id="551994"/>
    <lineage>
        <taxon>Bacteria</taxon>
        <taxon>Pseudomonadati</taxon>
        <taxon>Pseudomonadota</taxon>
        <taxon>Betaproteobacteria</taxon>
        <taxon>Nitrosomonadales</taxon>
        <taxon>Methylophilaceae</taxon>
        <taxon>Methylobacillus</taxon>
    </lineage>
</organism>
<dbReference type="UniPathway" id="UPA00232"/>
<name>A0A238XQR4_9PROT</name>
<dbReference type="PRINTS" id="PR00420">
    <property type="entry name" value="RNGMNOXGNASE"/>
</dbReference>
<dbReference type="NCBIfam" id="TIGR01988">
    <property type="entry name" value="Ubi-OHases"/>
    <property type="match status" value="1"/>
</dbReference>
<evidence type="ECO:0000256" key="3">
    <source>
        <dbReference type="ARBA" id="ARBA00005349"/>
    </source>
</evidence>
<dbReference type="SUPFAM" id="SSF51905">
    <property type="entry name" value="FAD/NAD(P)-binding domain"/>
    <property type="match status" value="1"/>
</dbReference>
<keyword evidence="5" id="KW-0274">FAD</keyword>
<protein>
    <submittedName>
        <fullName evidence="9">2-octaprenyl-3-methyl-6-methoxy-1,4-benzoquinol hydroxylase</fullName>
    </submittedName>
</protein>
<dbReference type="PANTHER" id="PTHR43876:SF10">
    <property type="entry name" value="3-DEMETHOXYUBIQUINOL 3-HYDROXYLASE"/>
    <property type="match status" value="1"/>
</dbReference>
<evidence type="ECO:0000256" key="1">
    <source>
        <dbReference type="ARBA" id="ARBA00001974"/>
    </source>
</evidence>
<evidence type="ECO:0000313" key="9">
    <source>
        <dbReference type="EMBL" id="SNR61315.1"/>
    </source>
</evidence>
<comment type="cofactor">
    <cofactor evidence="1">
        <name>FAD</name>
        <dbReference type="ChEBI" id="CHEBI:57692"/>
    </cofactor>
</comment>
<evidence type="ECO:0000256" key="5">
    <source>
        <dbReference type="ARBA" id="ARBA00022827"/>
    </source>
</evidence>
<dbReference type="InterPro" id="IPR036188">
    <property type="entry name" value="FAD/NAD-bd_sf"/>
</dbReference>
<evidence type="ECO:0000313" key="10">
    <source>
        <dbReference type="Proteomes" id="UP000198305"/>
    </source>
</evidence>
<dbReference type="Proteomes" id="UP000198305">
    <property type="component" value="Unassembled WGS sequence"/>
</dbReference>
<proteinExistence type="inferred from homology"/>
<dbReference type="GO" id="GO:0006744">
    <property type="term" value="P:ubiquinone biosynthetic process"/>
    <property type="evidence" value="ECO:0007669"/>
    <property type="project" value="UniProtKB-UniPathway"/>
</dbReference>
<dbReference type="GO" id="GO:0071949">
    <property type="term" value="F:FAD binding"/>
    <property type="evidence" value="ECO:0007669"/>
    <property type="project" value="InterPro"/>
</dbReference>
<dbReference type="EMBL" id="FZOA01000001">
    <property type="protein sequence ID" value="SNR61315.1"/>
    <property type="molecule type" value="Genomic_DNA"/>
</dbReference>
<feature type="domain" description="FAD-binding" evidence="8">
    <location>
        <begin position="12"/>
        <end position="347"/>
    </location>
</feature>
<comment type="similarity">
    <text evidence="3">Belongs to the UbiH/COQ6 family.</text>
</comment>
<dbReference type="InterPro" id="IPR002938">
    <property type="entry name" value="FAD-bd"/>
</dbReference>
<evidence type="ECO:0000256" key="6">
    <source>
        <dbReference type="ARBA" id="ARBA00023002"/>
    </source>
</evidence>
<keyword evidence="6" id="KW-0560">Oxidoreductase</keyword>
<dbReference type="InterPro" id="IPR010971">
    <property type="entry name" value="UbiH/COQ6"/>
</dbReference>
<evidence type="ECO:0000256" key="2">
    <source>
        <dbReference type="ARBA" id="ARBA00004749"/>
    </source>
</evidence>
<dbReference type="PANTHER" id="PTHR43876">
    <property type="entry name" value="UBIQUINONE BIOSYNTHESIS MONOOXYGENASE COQ6, MITOCHONDRIAL"/>
    <property type="match status" value="1"/>
</dbReference>
<dbReference type="GO" id="GO:0110142">
    <property type="term" value="C:ubiquinone biosynthesis complex"/>
    <property type="evidence" value="ECO:0007669"/>
    <property type="project" value="UniProtKB-ARBA"/>
</dbReference>
<reference evidence="10" key="1">
    <citation type="submission" date="2017-06" db="EMBL/GenBank/DDBJ databases">
        <authorList>
            <person name="Varghese N."/>
            <person name="Submissions S."/>
        </authorList>
    </citation>
    <scope>NUCLEOTIDE SEQUENCE [LARGE SCALE GENOMIC DNA]</scope>
    <source>
        <strain evidence="10">Ca-68</strain>
    </source>
</reference>
<keyword evidence="4" id="KW-0285">Flavoprotein</keyword>
<keyword evidence="7" id="KW-0503">Monooxygenase</keyword>
<dbReference type="InterPro" id="IPR018168">
    <property type="entry name" value="Ubi_Hdrlase_CS"/>
</dbReference>
<gene>
    <name evidence="9" type="ORF">SAMN05192560_0121</name>
</gene>
<dbReference type="AlphaFoldDB" id="A0A238XQR4"/>
<evidence type="ECO:0000256" key="7">
    <source>
        <dbReference type="ARBA" id="ARBA00023033"/>
    </source>
</evidence>
<evidence type="ECO:0000259" key="8">
    <source>
        <dbReference type="Pfam" id="PF01494"/>
    </source>
</evidence>
<dbReference type="Gene3D" id="3.50.50.60">
    <property type="entry name" value="FAD/NAD(P)-binding domain"/>
    <property type="match status" value="2"/>
</dbReference>
<keyword evidence="10" id="KW-1185">Reference proteome</keyword>
<sequence length="425" mass="46397">MSSTADSLHKIDLFIVGGGMIGSALAARLAASGMQIALLENNPPALFDAASTPDLRVSALSPASINFLEQAQVWPTIQAMRTAPFKRMQVWENRRDQGTLFDATEVDAPWLGHIVENRLVQLACLETLQDYDNITLLCPDEITQITYQPEGSRIHLKSGQAFEAKLLIGADGANSQVRKAAGIASDSQQYPMHALVATVSIQGGERDITWQRFTPDGPQSLLPLPGDYASLVWYHRPSEVRRLLTLEDDALLDAFRQHFPAALPDITGLVQRGSFPLARSHAQAYARQGVALIGDAAHTIHPLAGQGVNLGFQDAAVLSRILLQTWQEGGDIAALSRLQGYERERKLANLVMQRAMDAFSYGFSNDITPLRALRNLGLKLADHHGPVKREVIRYALGLGQPSLPLPAPLRNLAARLEVFSSKQPS</sequence>
<comment type="pathway">
    <text evidence="2">Cofactor biosynthesis; ubiquinone biosynthesis.</text>
</comment>
<evidence type="ECO:0000256" key="4">
    <source>
        <dbReference type="ARBA" id="ARBA00022630"/>
    </source>
</evidence>
<dbReference type="FunFam" id="3.50.50.60:FF:000021">
    <property type="entry name" value="Ubiquinone biosynthesis monooxygenase COQ6"/>
    <property type="match status" value="1"/>
</dbReference>
<accession>A0A238XQR4</accession>